<evidence type="ECO:0000256" key="1">
    <source>
        <dbReference type="ARBA" id="ARBA00001917"/>
    </source>
</evidence>
<dbReference type="SUPFAM" id="SSF50475">
    <property type="entry name" value="FMN-binding split barrel"/>
    <property type="match status" value="1"/>
</dbReference>
<dbReference type="EMBL" id="PZCM01000009">
    <property type="protein sequence ID" value="PTG26733.1"/>
    <property type="molecule type" value="Genomic_DNA"/>
</dbReference>
<dbReference type="EMBL" id="JAVGJF010000030">
    <property type="protein sequence ID" value="MDQ7175558.1"/>
    <property type="molecule type" value="Genomic_DNA"/>
</dbReference>
<keyword evidence="10" id="KW-1185">Reference proteome</keyword>
<dbReference type="RefSeq" id="WP_037575343.1">
    <property type="nucleotide sequence ID" value="NZ_CP133244.1"/>
</dbReference>
<evidence type="ECO:0000256" key="4">
    <source>
        <dbReference type="ARBA" id="ARBA00038054"/>
    </source>
</evidence>
<evidence type="ECO:0000313" key="12">
    <source>
        <dbReference type="Proteomes" id="UP000242704"/>
    </source>
</evidence>
<evidence type="ECO:0000259" key="5">
    <source>
        <dbReference type="SMART" id="SM00903"/>
    </source>
</evidence>
<comment type="caution">
    <text evidence="7">The sequence shown here is derived from an EMBL/GenBank/DDBJ whole genome shotgun (WGS) entry which is preliminary data.</text>
</comment>
<dbReference type="GO" id="GO:0016646">
    <property type="term" value="F:oxidoreductase activity, acting on the CH-NH group of donors, NAD or NADP as acceptor"/>
    <property type="evidence" value="ECO:0007669"/>
    <property type="project" value="UniProtKB-ARBA"/>
</dbReference>
<dbReference type="EMBL" id="PZAO01000002">
    <property type="protein sequence ID" value="PTG71240.1"/>
    <property type="molecule type" value="Genomic_DNA"/>
</dbReference>
<evidence type="ECO:0000256" key="2">
    <source>
        <dbReference type="ARBA" id="ARBA00022630"/>
    </source>
</evidence>
<comment type="cofactor">
    <cofactor evidence="1">
        <name>FMN</name>
        <dbReference type="ChEBI" id="CHEBI:58210"/>
    </cofactor>
</comment>
<dbReference type="GO" id="GO:0010181">
    <property type="term" value="F:FMN binding"/>
    <property type="evidence" value="ECO:0007669"/>
    <property type="project" value="InterPro"/>
</dbReference>
<dbReference type="PANTHER" id="PTHR33798">
    <property type="entry name" value="FLAVOPROTEIN OXYGENASE"/>
    <property type="match status" value="1"/>
</dbReference>
<comment type="similarity">
    <text evidence="4">Belongs to the flavoredoxin family.</text>
</comment>
<feature type="domain" description="Flavin reductase like" evidence="5">
    <location>
        <begin position="20"/>
        <end position="177"/>
    </location>
</feature>
<dbReference type="PANTHER" id="PTHR33798:SF5">
    <property type="entry name" value="FLAVIN REDUCTASE LIKE DOMAIN-CONTAINING PROTEIN"/>
    <property type="match status" value="1"/>
</dbReference>
<dbReference type="Gene3D" id="2.30.110.10">
    <property type="entry name" value="Electron Transport, Fmn-binding Protein, Chain A"/>
    <property type="match status" value="1"/>
</dbReference>
<evidence type="ECO:0000313" key="9">
    <source>
        <dbReference type="EMBL" id="PTG71240.1"/>
    </source>
</evidence>
<dbReference type="Proteomes" id="UP000242144">
    <property type="component" value="Unassembled WGS sequence"/>
</dbReference>
<dbReference type="Pfam" id="PF01613">
    <property type="entry name" value="Flavin_Reduct"/>
    <property type="match status" value="1"/>
</dbReference>
<dbReference type="EMBL" id="PZBZ01000012">
    <property type="protein sequence ID" value="PTG15943.1"/>
    <property type="molecule type" value="Genomic_DNA"/>
</dbReference>
<evidence type="ECO:0000313" key="11">
    <source>
        <dbReference type="Proteomes" id="UP000242144"/>
    </source>
</evidence>
<accession>A0AAE5W952</accession>
<keyword evidence="3" id="KW-0288">FMN</keyword>
<organism evidence="7 12">
    <name type="scientific">Staphylococcus chromogenes</name>
    <name type="common">Staphylococcus hyicus subsp. chromogenes</name>
    <dbReference type="NCBI Taxonomy" id="46126"/>
    <lineage>
        <taxon>Bacteria</taxon>
        <taxon>Bacillati</taxon>
        <taxon>Bacillota</taxon>
        <taxon>Bacilli</taxon>
        <taxon>Bacillales</taxon>
        <taxon>Staphylococcaceae</taxon>
        <taxon>Staphylococcus</taxon>
    </lineage>
</organism>
<reference evidence="10 11" key="1">
    <citation type="journal article" date="2016" name="Front. Microbiol.">
        <title>Comprehensive Phylogenetic Analysis of Bovine Non-aureus Staphylococci Species Based on Whole-Genome Sequencing.</title>
        <authorList>
            <person name="Naushad S."/>
            <person name="Barkema H.W."/>
            <person name="Luby C."/>
            <person name="Condas L.A."/>
            <person name="Nobrega D.B."/>
            <person name="Carson D.A."/>
            <person name="De Buck J."/>
        </authorList>
    </citation>
    <scope>NUCLEOTIDE SEQUENCE [LARGE SCALE GENOMIC DNA]</scope>
    <source>
        <strain evidence="8 11">SNUC 105</strain>
        <strain evidence="9 10">SNUC 1363</strain>
        <strain evidence="7 12">SNUC 505</strain>
    </source>
</reference>
<proteinExistence type="inferred from homology"/>
<dbReference type="Proteomes" id="UP000242008">
    <property type="component" value="Unassembled WGS sequence"/>
</dbReference>
<evidence type="ECO:0000256" key="3">
    <source>
        <dbReference type="ARBA" id="ARBA00022643"/>
    </source>
</evidence>
<keyword evidence="2" id="KW-0285">Flavoprotein</keyword>
<protein>
    <submittedName>
        <fullName evidence="7">Flavin reductase family protein</fullName>
        <ecNumber evidence="6">1.5.1.-</ecNumber>
    </submittedName>
</protein>
<gene>
    <name evidence="8" type="ORF">BU638_07930</name>
    <name evidence="7" type="ORF">BU653_03210</name>
    <name evidence="9" type="ORF">BU676_01420</name>
    <name evidence="6" type="ORF">RCF65_06110</name>
</gene>
<dbReference type="InterPro" id="IPR002563">
    <property type="entry name" value="Flavin_Rdtase-like_dom"/>
</dbReference>
<dbReference type="Proteomes" id="UP000242704">
    <property type="component" value="Unassembled WGS sequence"/>
</dbReference>
<sequence>MFQFDATSLSKQQLYKFLIGTVVPRPIALVTTLSRTHTVNIAPFSFFNIVSSKPALLSIAVQRHDNGTMKDTAQNILDTKEAVIHIVTENNVNDANLTSAPLDKDKSELDLTHFTTQQTETSQVPFIQESPVRFETELYDHIEIKTDGQTVSDLILLEITQLYIDETYFDKEKGYVNVAGLKPVSRLAGDNYATLGELFTINRPR</sequence>
<evidence type="ECO:0000313" key="6">
    <source>
        <dbReference type="EMBL" id="MDQ7175558.1"/>
    </source>
</evidence>
<dbReference type="Proteomes" id="UP001240157">
    <property type="component" value="Unassembled WGS sequence"/>
</dbReference>
<reference evidence="7" key="2">
    <citation type="submission" date="2018-03" db="EMBL/GenBank/DDBJ databases">
        <authorList>
            <person name="Naushad S."/>
        </authorList>
    </citation>
    <scope>NUCLEOTIDE SEQUENCE</scope>
    <source>
        <strain evidence="8">SNUC 105</strain>
        <strain evidence="9">SNUC 1363</strain>
        <strain evidence="7">SNUC 505</strain>
    </source>
</reference>
<evidence type="ECO:0000313" key="7">
    <source>
        <dbReference type="EMBL" id="PTG15943.1"/>
    </source>
</evidence>
<dbReference type="SMART" id="SM00903">
    <property type="entry name" value="Flavin_Reduct"/>
    <property type="match status" value="1"/>
</dbReference>
<name>A0AAE5W952_STACR</name>
<evidence type="ECO:0000313" key="10">
    <source>
        <dbReference type="Proteomes" id="UP000242008"/>
    </source>
</evidence>
<dbReference type="AlphaFoldDB" id="A0AAE5W952"/>
<evidence type="ECO:0000313" key="8">
    <source>
        <dbReference type="EMBL" id="PTG26733.1"/>
    </source>
</evidence>
<evidence type="ECO:0000313" key="13">
    <source>
        <dbReference type="Proteomes" id="UP001240157"/>
    </source>
</evidence>
<keyword evidence="6" id="KW-0560">Oxidoreductase</keyword>
<dbReference type="InterPro" id="IPR012349">
    <property type="entry name" value="Split_barrel_FMN-bd"/>
</dbReference>
<reference evidence="6 13" key="3">
    <citation type="submission" date="2023-08" db="EMBL/GenBank/DDBJ databases">
        <title>Whole genome sequencing of Staphylococcus chromogenes NNSch 2386.</title>
        <authorList>
            <person name="Kropotov V.S."/>
            <person name="Boriskina E.V."/>
            <person name="Gordinskaya N.A."/>
            <person name="Shkurkina I.S."/>
            <person name="Kryazhev D.V."/>
            <person name="Alekseeva A.E."/>
            <person name="Makhova M.A."/>
        </authorList>
    </citation>
    <scope>NUCLEOTIDE SEQUENCE [LARGE SCALE GENOMIC DNA]</scope>
    <source>
        <strain evidence="6 13">NNSch 2386</strain>
    </source>
</reference>
<dbReference type="EC" id="1.5.1.-" evidence="6"/>